<proteinExistence type="predicted"/>
<organism evidence="2 3">
    <name type="scientific">Cymbomonas tetramitiformis</name>
    <dbReference type="NCBI Taxonomy" id="36881"/>
    <lineage>
        <taxon>Eukaryota</taxon>
        <taxon>Viridiplantae</taxon>
        <taxon>Chlorophyta</taxon>
        <taxon>Pyramimonadophyceae</taxon>
        <taxon>Pyramimonadales</taxon>
        <taxon>Pyramimonadaceae</taxon>
        <taxon>Cymbomonas</taxon>
    </lineage>
</organism>
<dbReference type="Proteomes" id="UP001190700">
    <property type="component" value="Unassembled WGS sequence"/>
</dbReference>
<evidence type="ECO:0000256" key="1">
    <source>
        <dbReference type="SAM" id="MobiDB-lite"/>
    </source>
</evidence>
<protein>
    <submittedName>
        <fullName evidence="2">Uncharacterized protein</fullName>
    </submittedName>
</protein>
<feature type="compositionally biased region" description="Gly residues" evidence="1">
    <location>
        <begin position="8"/>
        <end position="20"/>
    </location>
</feature>
<reference evidence="2 3" key="1">
    <citation type="journal article" date="2015" name="Genome Biol. Evol.">
        <title>Comparative Genomics of a Bacterivorous Green Alga Reveals Evolutionary Causalities and Consequences of Phago-Mixotrophic Mode of Nutrition.</title>
        <authorList>
            <person name="Burns J.A."/>
            <person name="Paasch A."/>
            <person name="Narechania A."/>
            <person name="Kim E."/>
        </authorList>
    </citation>
    <scope>NUCLEOTIDE SEQUENCE [LARGE SCALE GENOMIC DNA]</scope>
    <source>
        <strain evidence="2 3">PLY_AMNH</strain>
    </source>
</reference>
<dbReference type="EMBL" id="LGRX02001200">
    <property type="protein sequence ID" value="KAK3286677.1"/>
    <property type="molecule type" value="Genomic_DNA"/>
</dbReference>
<comment type="caution">
    <text evidence="2">The sequence shown here is derived from an EMBL/GenBank/DDBJ whole genome shotgun (WGS) entry which is preliminary data.</text>
</comment>
<accession>A0AAE0GYQ6</accession>
<evidence type="ECO:0000313" key="2">
    <source>
        <dbReference type="EMBL" id="KAK3286677.1"/>
    </source>
</evidence>
<keyword evidence="3" id="KW-1185">Reference proteome</keyword>
<gene>
    <name evidence="2" type="ORF">CYMTET_5773</name>
</gene>
<feature type="region of interest" description="Disordered" evidence="1">
    <location>
        <begin position="1"/>
        <end position="26"/>
    </location>
</feature>
<sequence>MDDLPGADAGGGKDPPGTKGGAALDRDELMMGAVTAEEGRGKTVSVLGSLGDGAGKSPGLPGAAETDGVGPGDAGN</sequence>
<evidence type="ECO:0000313" key="3">
    <source>
        <dbReference type="Proteomes" id="UP001190700"/>
    </source>
</evidence>
<feature type="region of interest" description="Disordered" evidence="1">
    <location>
        <begin position="45"/>
        <end position="76"/>
    </location>
</feature>
<dbReference type="AlphaFoldDB" id="A0AAE0GYQ6"/>
<name>A0AAE0GYQ6_9CHLO</name>